<dbReference type="PANTHER" id="PTHR22768:SF0">
    <property type="entry name" value="DNA REPLICATION COMPLEX GINS PROTEIN PSF3"/>
    <property type="match status" value="1"/>
</dbReference>
<dbReference type="PANTHER" id="PTHR22768">
    <property type="entry name" value="DNA REPLICATION COMPLEX GINS PROTEIN PSF3"/>
    <property type="match status" value="1"/>
</dbReference>
<evidence type="ECO:0000259" key="1">
    <source>
        <dbReference type="Pfam" id="PF22466"/>
    </source>
</evidence>
<organism evidence="2 3">
    <name type="scientific">Edaphochlamys debaryana</name>
    <dbReference type="NCBI Taxonomy" id="47281"/>
    <lineage>
        <taxon>Eukaryota</taxon>
        <taxon>Viridiplantae</taxon>
        <taxon>Chlorophyta</taxon>
        <taxon>core chlorophytes</taxon>
        <taxon>Chlorophyceae</taxon>
        <taxon>CS clade</taxon>
        <taxon>Chlamydomonadales</taxon>
        <taxon>Chlamydomonadales incertae sedis</taxon>
        <taxon>Edaphochlamys</taxon>
    </lineage>
</organism>
<evidence type="ECO:0000313" key="2">
    <source>
        <dbReference type="EMBL" id="KAG2487205.1"/>
    </source>
</evidence>
<dbReference type="Gene3D" id="1.20.58.2050">
    <property type="match status" value="1"/>
</dbReference>
<dbReference type="InterPro" id="IPR055221">
    <property type="entry name" value="PSF3_N"/>
</dbReference>
<dbReference type="EMBL" id="JAEHOE010000100">
    <property type="protein sequence ID" value="KAG2487205.1"/>
    <property type="molecule type" value="Genomic_DNA"/>
</dbReference>
<dbReference type="InterPro" id="IPR010492">
    <property type="entry name" value="GINS_Psf3"/>
</dbReference>
<comment type="caution">
    <text evidence="2">The sequence shown here is derived from an EMBL/GenBank/DDBJ whole genome shotgun (WGS) entry which is preliminary data.</text>
</comment>
<dbReference type="InterPro" id="IPR036224">
    <property type="entry name" value="GINS_bundle-like_dom_sf"/>
</dbReference>
<keyword evidence="3" id="KW-1185">Reference proteome</keyword>
<dbReference type="SUPFAM" id="SSF158573">
    <property type="entry name" value="GINS helical bundle-like"/>
    <property type="match status" value="1"/>
</dbReference>
<sequence>MTDYWSMDAALAEETLVPTKFKYGALGVASVLEPGSVRNDVEAGAKVEMPLWLATQLTRRGMTTFSLPEIYHERYRRKLNAGAECINLKGRAPYFYDVGNKCNEFLQDLTLSAFLSRTYATRYRELVSKGLSTVSGEAMLELQSKLSLEELAVFEAGRDSVSRAEMWSRGARPRRAAVYLPIRKRASAGREEEQQREARQRTNK</sequence>
<dbReference type="InterPro" id="IPR038437">
    <property type="entry name" value="GINS_Psf3_sf"/>
</dbReference>
<dbReference type="Pfam" id="PF22466">
    <property type="entry name" value="PSF3_N"/>
    <property type="match status" value="1"/>
</dbReference>
<dbReference type="OrthoDB" id="10251744at2759"/>
<gene>
    <name evidence="2" type="ORF">HYH03_014179</name>
</gene>
<dbReference type="AlphaFoldDB" id="A0A835XUN6"/>
<accession>A0A835XUN6</accession>
<protein>
    <recommendedName>
        <fullName evidence="1">DNA replication complex GINS protein PSF3 N-terminal domain-containing protein</fullName>
    </recommendedName>
</protein>
<name>A0A835XUN6_9CHLO</name>
<reference evidence="2" key="1">
    <citation type="journal article" date="2020" name="bioRxiv">
        <title>Comparative genomics of Chlamydomonas.</title>
        <authorList>
            <person name="Craig R.J."/>
            <person name="Hasan A.R."/>
            <person name="Ness R.W."/>
            <person name="Keightley P.D."/>
        </authorList>
    </citation>
    <scope>NUCLEOTIDE SEQUENCE</scope>
    <source>
        <strain evidence="2">CCAP 11/70</strain>
    </source>
</reference>
<evidence type="ECO:0000313" key="3">
    <source>
        <dbReference type="Proteomes" id="UP000612055"/>
    </source>
</evidence>
<dbReference type="CDD" id="cd11713">
    <property type="entry name" value="GINS_A_psf3"/>
    <property type="match status" value="1"/>
</dbReference>
<dbReference type="CDD" id="cd21693">
    <property type="entry name" value="GINS_B_Psf3"/>
    <property type="match status" value="1"/>
</dbReference>
<dbReference type="Proteomes" id="UP000612055">
    <property type="component" value="Unassembled WGS sequence"/>
</dbReference>
<dbReference type="GO" id="GO:0000811">
    <property type="term" value="C:GINS complex"/>
    <property type="evidence" value="ECO:0007669"/>
    <property type="project" value="TreeGrafter"/>
</dbReference>
<proteinExistence type="predicted"/>
<feature type="domain" description="DNA replication complex GINS protein PSF3 N-terminal" evidence="1">
    <location>
        <begin position="5"/>
        <end position="57"/>
    </location>
</feature>
<dbReference type="SUPFAM" id="SSF160059">
    <property type="entry name" value="PriA/YqbF domain"/>
    <property type="match status" value="1"/>
</dbReference>
<dbReference type="GO" id="GO:1902975">
    <property type="term" value="P:mitotic DNA replication initiation"/>
    <property type="evidence" value="ECO:0007669"/>
    <property type="project" value="TreeGrafter"/>
</dbReference>